<keyword evidence="1" id="KW-0732">Signal</keyword>
<name>A0A7J5ACA5_9FLAO</name>
<dbReference type="RefSeq" id="WP_150900315.1">
    <property type="nucleotide sequence ID" value="NZ_WAAU01000024.1"/>
</dbReference>
<keyword evidence="2" id="KW-0449">Lipoprotein</keyword>
<dbReference type="InterPro" id="IPR011990">
    <property type="entry name" value="TPR-like_helical_dom_sf"/>
</dbReference>
<sequence>MKKILNIKLLSLLLISSLLTISCSDFSEDYRVSPFQTSSVPTSYLLSSAQKDLVGRFLDIADYDGFGSAYAQYIAGKTYTDEERVETEQTGFSNLYAGGMANLQEIINLNTDPATSSTVAVSGANNNQIAVSKILLAWSFMNVSDIWGHAPYTEALKGSQNFSPAYNTQKQIYTGIITDLKDAGNSITTGTIQGDLIYNGDMDKWKKLAGSLLMRAGMRLSNVDATMGSDAFNAGMTIGSFTSNADNAIYAYAGGELNGNPYWLSFTNQNRLDHAVSNTMVDMLGENNDPRLPIYAKPIVSEATTPVGPADFWAKYKVYTVNGQKYAGQPWGYSNDNATELTVEQVSFVGTAFQDEKAPSVLMSFAEVEFLKAEAVARTWISGDAETFYKNGIRASMEQYGVAAADITTYVDTEPFAQYNAANYLKSITEQKWLAMYLQGLNAWAEWRRTGFPALQNATEASEGRAIPRRRAYAQAEFDLNKTNVEAAIAAMGANNTTTKVWWDGGNE</sequence>
<protein>
    <submittedName>
        <fullName evidence="2">SusD/RagB family nutrient-binding outer membrane lipoprotein</fullName>
    </submittedName>
</protein>
<reference evidence="2 3" key="1">
    <citation type="submission" date="2019-09" db="EMBL/GenBank/DDBJ databases">
        <authorList>
            <person name="Cao W.R."/>
        </authorList>
    </citation>
    <scope>NUCLEOTIDE SEQUENCE [LARGE SCALE GENOMIC DNA]</scope>
    <source>
        <strain evidence="3">a4</strain>
    </source>
</reference>
<dbReference type="OrthoDB" id="725917at2"/>
<dbReference type="InterPro" id="IPR041662">
    <property type="entry name" value="SusD-like_2"/>
</dbReference>
<proteinExistence type="predicted"/>
<evidence type="ECO:0000256" key="1">
    <source>
        <dbReference type="SAM" id="SignalP"/>
    </source>
</evidence>
<organism evidence="2 3">
    <name type="scientific">Tenacibaculum aiptasiae</name>
    <dbReference type="NCBI Taxonomy" id="426481"/>
    <lineage>
        <taxon>Bacteria</taxon>
        <taxon>Pseudomonadati</taxon>
        <taxon>Bacteroidota</taxon>
        <taxon>Flavobacteriia</taxon>
        <taxon>Flavobacteriales</taxon>
        <taxon>Flavobacteriaceae</taxon>
        <taxon>Tenacibaculum</taxon>
    </lineage>
</organism>
<evidence type="ECO:0000313" key="3">
    <source>
        <dbReference type="Proteomes" id="UP000467305"/>
    </source>
</evidence>
<keyword evidence="3" id="KW-1185">Reference proteome</keyword>
<feature type="chain" id="PRO_5029755124" evidence="1">
    <location>
        <begin position="28"/>
        <end position="508"/>
    </location>
</feature>
<feature type="signal peptide" evidence="1">
    <location>
        <begin position="1"/>
        <end position="27"/>
    </location>
</feature>
<dbReference type="SUPFAM" id="SSF48452">
    <property type="entry name" value="TPR-like"/>
    <property type="match status" value="1"/>
</dbReference>
<dbReference type="Pfam" id="PF12771">
    <property type="entry name" value="SusD-like_2"/>
    <property type="match status" value="1"/>
</dbReference>
<dbReference type="PROSITE" id="PS51257">
    <property type="entry name" value="PROKAR_LIPOPROTEIN"/>
    <property type="match status" value="1"/>
</dbReference>
<gene>
    <name evidence="2" type="ORF">F7018_12055</name>
</gene>
<dbReference type="EMBL" id="WAAU01000024">
    <property type="protein sequence ID" value="KAB1155204.1"/>
    <property type="molecule type" value="Genomic_DNA"/>
</dbReference>
<dbReference type="Gene3D" id="1.25.40.390">
    <property type="match status" value="1"/>
</dbReference>
<dbReference type="AlphaFoldDB" id="A0A7J5ACA5"/>
<comment type="caution">
    <text evidence="2">The sequence shown here is derived from an EMBL/GenBank/DDBJ whole genome shotgun (WGS) entry which is preliminary data.</text>
</comment>
<dbReference type="Proteomes" id="UP000467305">
    <property type="component" value="Unassembled WGS sequence"/>
</dbReference>
<accession>A0A7J5ACA5</accession>
<evidence type="ECO:0000313" key="2">
    <source>
        <dbReference type="EMBL" id="KAB1155204.1"/>
    </source>
</evidence>